<proteinExistence type="predicted"/>
<gene>
    <name evidence="1" type="ORF">L3081_08485</name>
</gene>
<dbReference type="SUPFAM" id="SSF53474">
    <property type="entry name" value="alpha/beta-Hydrolases"/>
    <property type="match status" value="1"/>
</dbReference>
<dbReference type="InterPro" id="IPR029058">
    <property type="entry name" value="AB_hydrolase_fold"/>
</dbReference>
<protein>
    <submittedName>
        <fullName evidence="1">Uncharacterized protein</fullName>
    </submittedName>
</protein>
<dbReference type="Proteomes" id="UP001139646">
    <property type="component" value="Unassembled WGS sequence"/>
</dbReference>
<sequence length="138" mass="14497">MADETSITPKQAAILADAVYALKDKSIAAASDLGVDLTGGSAATNNVNTRVIGTSGLFKYKASSGFGYCTQSKDAKEAFIVTRGTNSLADVLTDLDAIPMNTGFSNTAAAGFVKTFQSIELKVQEYLNALEITIQYIV</sequence>
<keyword evidence="2" id="KW-1185">Reference proteome</keyword>
<evidence type="ECO:0000313" key="1">
    <source>
        <dbReference type="EMBL" id="MCI2283428.1"/>
    </source>
</evidence>
<accession>A0ABS9WZL4</accession>
<organism evidence="1 2">
    <name type="scientific">Colwellia maritima</name>
    <dbReference type="NCBI Taxonomy" id="2912588"/>
    <lineage>
        <taxon>Bacteria</taxon>
        <taxon>Pseudomonadati</taxon>
        <taxon>Pseudomonadota</taxon>
        <taxon>Gammaproteobacteria</taxon>
        <taxon>Alteromonadales</taxon>
        <taxon>Colwelliaceae</taxon>
        <taxon>Colwellia</taxon>
    </lineage>
</organism>
<dbReference type="RefSeq" id="WP_242284873.1">
    <property type="nucleotide sequence ID" value="NZ_JAKKSL010000001.1"/>
</dbReference>
<evidence type="ECO:0000313" key="2">
    <source>
        <dbReference type="Proteomes" id="UP001139646"/>
    </source>
</evidence>
<dbReference type="EMBL" id="JAKKSL010000001">
    <property type="protein sequence ID" value="MCI2283428.1"/>
    <property type="molecule type" value="Genomic_DNA"/>
</dbReference>
<comment type="caution">
    <text evidence="1">The sequence shown here is derived from an EMBL/GenBank/DDBJ whole genome shotgun (WGS) entry which is preliminary data.</text>
</comment>
<dbReference type="Gene3D" id="3.40.50.1820">
    <property type="entry name" value="alpha/beta hydrolase"/>
    <property type="match status" value="1"/>
</dbReference>
<name>A0ABS9WZL4_9GAMM</name>
<reference evidence="1" key="1">
    <citation type="submission" date="2022-01" db="EMBL/GenBank/DDBJ databases">
        <title>Colwellia maritima, isolated from seawater.</title>
        <authorList>
            <person name="Kristyanto S."/>
            <person name="Jung J."/>
            <person name="Jeon C.O."/>
        </authorList>
    </citation>
    <scope>NUCLEOTIDE SEQUENCE</scope>
    <source>
        <strain evidence="1">MSW7</strain>
    </source>
</reference>